<geneLocation type="plasmid" evidence="2 3">
    <name>unnamed1</name>
</geneLocation>
<keyword evidence="1" id="KW-1133">Transmembrane helix</keyword>
<gene>
    <name evidence="2" type="ORF">EQZ20_24640</name>
</gene>
<reference evidence="2 3" key="1">
    <citation type="submission" date="2019-01" db="EMBL/GenBank/DDBJ databases">
        <title>Genome sequence of Bacillus glycinifermentans SRCM103574.</title>
        <authorList>
            <person name="Kong H.-J."/>
            <person name="Jeong S.-Y."/>
            <person name="Jeong D.-Y."/>
        </authorList>
    </citation>
    <scope>NUCLEOTIDE SEQUENCE [LARGE SCALE GENOMIC DNA]</scope>
    <source>
        <strain evidence="2 3">SRCM103574</strain>
        <plasmid evidence="2 3">unnamed1</plasmid>
    </source>
</reference>
<name>A0AAJ3Z4S2_9BACI</name>
<proteinExistence type="predicted"/>
<keyword evidence="2" id="KW-0614">Plasmid</keyword>
<evidence type="ECO:0000313" key="2">
    <source>
        <dbReference type="EMBL" id="QAT68064.1"/>
    </source>
</evidence>
<keyword evidence="1" id="KW-0472">Membrane</keyword>
<feature type="transmembrane region" description="Helical" evidence="1">
    <location>
        <begin position="6"/>
        <end position="28"/>
    </location>
</feature>
<sequence>MFNLVNNYFLIFMIAAPALFALSFYTRIKKAKTKKDKRIFTIYSVLTGALTVLLLMYKFL</sequence>
<accession>A0AAJ3Z4S2</accession>
<protein>
    <submittedName>
        <fullName evidence="2">Uncharacterized protein</fullName>
    </submittedName>
</protein>
<dbReference type="EMBL" id="CP035233">
    <property type="protein sequence ID" value="QAT68064.1"/>
    <property type="molecule type" value="Genomic_DNA"/>
</dbReference>
<evidence type="ECO:0000313" key="3">
    <source>
        <dbReference type="Proteomes" id="UP000288675"/>
    </source>
</evidence>
<evidence type="ECO:0000256" key="1">
    <source>
        <dbReference type="SAM" id="Phobius"/>
    </source>
</evidence>
<feature type="transmembrane region" description="Helical" evidence="1">
    <location>
        <begin position="40"/>
        <end position="59"/>
    </location>
</feature>
<dbReference type="GeneID" id="39505797"/>
<dbReference type="RefSeq" id="WP_073461410.1">
    <property type="nucleotide sequence ID" value="NZ_CP035233.1"/>
</dbReference>
<dbReference type="AlphaFoldDB" id="A0AAJ3Z4S2"/>
<dbReference type="Proteomes" id="UP000288675">
    <property type="component" value="Plasmid unnamed1"/>
</dbReference>
<keyword evidence="1" id="KW-0812">Transmembrane</keyword>
<organism evidence="2 3">
    <name type="scientific">Bacillus glycinifermentans</name>
    <dbReference type="NCBI Taxonomy" id="1664069"/>
    <lineage>
        <taxon>Bacteria</taxon>
        <taxon>Bacillati</taxon>
        <taxon>Bacillota</taxon>
        <taxon>Bacilli</taxon>
        <taxon>Bacillales</taxon>
        <taxon>Bacillaceae</taxon>
        <taxon>Bacillus</taxon>
    </lineage>
</organism>